<feature type="region of interest" description="Disordered" evidence="1">
    <location>
        <begin position="1"/>
        <end position="20"/>
    </location>
</feature>
<proteinExistence type="predicted"/>
<evidence type="ECO:0000313" key="2">
    <source>
        <dbReference type="EMBL" id="KAF7358719.1"/>
    </source>
</evidence>
<reference evidence="2" key="1">
    <citation type="submission" date="2020-05" db="EMBL/GenBank/DDBJ databases">
        <title>Mycena genomes resolve the evolution of fungal bioluminescence.</title>
        <authorList>
            <person name="Tsai I.J."/>
        </authorList>
    </citation>
    <scope>NUCLEOTIDE SEQUENCE</scope>
    <source>
        <strain evidence="2">160909Yilan</strain>
    </source>
</reference>
<comment type="caution">
    <text evidence="2">The sequence shown here is derived from an EMBL/GenBank/DDBJ whole genome shotgun (WGS) entry which is preliminary data.</text>
</comment>
<dbReference type="EMBL" id="JACAZH010000009">
    <property type="protein sequence ID" value="KAF7358719.1"/>
    <property type="molecule type" value="Genomic_DNA"/>
</dbReference>
<gene>
    <name evidence="2" type="ORF">MSAN_01210900</name>
</gene>
<dbReference type="OrthoDB" id="2959291at2759"/>
<sequence>MSVASFSPSVSTSSASATSSFPALPTGCAGLSGTHASGSFQGCVVGSPTVLQTCCSAVGSTPVFANDTCGCPFTSVFLSNETESFFDCLDKNNEEGGCLDVSSPSLSISIRPRWKLNFALVALGAFSLVFVEVGA</sequence>
<dbReference type="Proteomes" id="UP000623467">
    <property type="component" value="Unassembled WGS sequence"/>
</dbReference>
<organism evidence="2 3">
    <name type="scientific">Mycena sanguinolenta</name>
    <dbReference type="NCBI Taxonomy" id="230812"/>
    <lineage>
        <taxon>Eukaryota</taxon>
        <taxon>Fungi</taxon>
        <taxon>Dikarya</taxon>
        <taxon>Basidiomycota</taxon>
        <taxon>Agaricomycotina</taxon>
        <taxon>Agaricomycetes</taxon>
        <taxon>Agaricomycetidae</taxon>
        <taxon>Agaricales</taxon>
        <taxon>Marasmiineae</taxon>
        <taxon>Mycenaceae</taxon>
        <taxon>Mycena</taxon>
    </lineage>
</organism>
<accession>A0A8H7D1M9</accession>
<protein>
    <submittedName>
        <fullName evidence="2">Uncharacterized protein</fullName>
    </submittedName>
</protein>
<evidence type="ECO:0000256" key="1">
    <source>
        <dbReference type="SAM" id="MobiDB-lite"/>
    </source>
</evidence>
<name>A0A8H7D1M9_9AGAR</name>
<evidence type="ECO:0000313" key="3">
    <source>
        <dbReference type="Proteomes" id="UP000623467"/>
    </source>
</evidence>
<dbReference type="AlphaFoldDB" id="A0A8H7D1M9"/>
<keyword evidence="3" id="KW-1185">Reference proteome</keyword>